<sequence length="51" mass="6130">MNEYYIEKLENNLSNQVCPECGCDDIGIDNWGMFEGERDWFYYCKNCDITF</sequence>
<gene>
    <name evidence="1" type="ORF">U729_2441</name>
</gene>
<organism evidence="1 2">
    <name type="scientific">Clostridium baratii str. Sullivan</name>
    <dbReference type="NCBI Taxonomy" id="1415775"/>
    <lineage>
        <taxon>Bacteria</taxon>
        <taxon>Bacillati</taxon>
        <taxon>Bacillota</taxon>
        <taxon>Clostridia</taxon>
        <taxon>Eubacteriales</taxon>
        <taxon>Clostridiaceae</taxon>
        <taxon>Clostridium</taxon>
    </lineage>
</organism>
<dbReference type="RefSeq" id="WP_155500216.1">
    <property type="nucleotide sequence ID" value="NZ_CP006905.1"/>
</dbReference>
<dbReference type="Proteomes" id="UP000030635">
    <property type="component" value="Chromosome"/>
</dbReference>
<keyword evidence="2" id="KW-1185">Reference proteome</keyword>
<proteinExistence type="predicted"/>
<dbReference type="EMBL" id="CP006905">
    <property type="protein sequence ID" value="AIY84844.1"/>
    <property type="molecule type" value="Genomic_DNA"/>
</dbReference>
<name>A0A0A7FZ11_9CLOT</name>
<dbReference type="AlphaFoldDB" id="A0A0A7FZ11"/>
<dbReference type="KEGG" id="cbv:U729_2441"/>
<dbReference type="eggNOG" id="ENOG50328SD">
    <property type="taxonomic scope" value="Bacteria"/>
</dbReference>
<reference evidence="1 2" key="1">
    <citation type="journal article" date="2015" name="Infect. Genet. Evol.">
        <title>Genomic sequences of six botulinum neurotoxin-producing strains representing three clostridial species illustrate the mobility and diversity of botulinum neurotoxin genes.</title>
        <authorList>
            <person name="Smith T.J."/>
            <person name="Hill K.K."/>
            <person name="Xie G."/>
            <person name="Foley B.T."/>
            <person name="Williamson C.H."/>
            <person name="Foster J.T."/>
            <person name="Johnson S.L."/>
            <person name="Chertkov O."/>
            <person name="Teshima H."/>
            <person name="Gibbons H.S."/>
            <person name="Johnsky L.A."/>
            <person name="Karavis M.A."/>
            <person name="Smith L.A."/>
        </authorList>
    </citation>
    <scope>NUCLEOTIDE SEQUENCE [LARGE SCALE GENOMIC DNA]</scope>
    <source>
        <strain evidence="1">Sullivan</strain>
    </source>
</reference>
<dbReference type="HOGENOM" id="CLU_3041920_0_0_9"/>
<protein>
    <submittedName>
        <fullName evidence="1">Uncharacterized protein</fullName>
    </submittedName>
</protein>
<evidence type="ECO:0000313" key="2">
    <source>
        <dbReference type="Proteomes" id="UP000030635"/>
    </source>
</evidence>
<accession>A0A0A7FZ11</accession>
<evidence type="ECO:0000313" key="1">
    <source>
        <dbReference type="EMBL" id="AIY84844.1"/>
    </source>
</evidence>